<feature type="compositionally biased region" description="Polar residues" evidence="1">
    <location>
        <begin position="1"/>
        <end position="12"/>
    </location>
</feature>
<dbReference type="InterPro" id="IPR001909">
    <property type="entry name" value="KRAB"/>
</dbReference>
<evidence type="ECO:0000313" key="3">
    <source>
        <dbReference type="EMBL" id="KAK9405463.1"/>
    </source>
</evidence>
<dbReference type="SMART" id="SM00349">
    <property type="entry name" value="KRAB"/>
    <property type="match status" value="1"/>
</dbReference>
<dbReference type="GO" id="GO:0006355">
    <property type="term" value="P:regulation of DNA-templated transcription"/>
    <property type="evidence" value="ECO:0007669"/>
    <property type="project" value="InterPro"/>
</dbReference>
<name>A0AAW1BTZ6_CROAD</name>
<feature type="domain" description="KRAB" evidence="2">
    <location>
        <begin position="183"/>
        <end position="259"/>
    </location>
</feature>
<evidence type="ECO:0000256" key="1">
    <source>
        <dbReference type="SAM" id="MobiDB-lite"/>
    </source>
</evidence>
<evidence type="ECO:0000259" key="2">
    <source>
        <dbReference type="PROSITE" id="PS50805"/>
    </source>
</evidence>
<sequence>MLESNENATSVGDWQDTESYEESPMESSETTSPEAGKETFQNEKDPPKPSKSEKCSSPFRDADIHDLLEGGLVRLLLSYLEPGKARKFLPGSETRVLSSFTQATDEGQVEKQVPEALTEMVSTQTKEREDVSTSSQEQLFGKMSEEDPTQVTSQWNGKALVVIPETSPVCDEAETASPSQGSVSFEEVAVYFVEEEWEILDSNQKALHREVMLENSQNVTALAACEQETENDKEERVALLPAAQNEADKETFANQEESNGQEKTCEINGRPTSDPSGGAEDHVTTSEECGEGVAVGVGGQTEIDP</sequence>
<dbReference type="PANTHER" id="PTHR23232">
    <property type="entry name" value="KRAB DOMAIN C2H2 ZINC FINGER"/>
    <property type="match status" value="1"/>
</dbReference>
<dbReference type="InterPro" id="IPR050169">
    <property type="entry name" value="Krueppel_C2H2_ZnF"/>
</dbReference>
<feature type="compositionally biased region" description="Basic and acidic residues" evidence="1">
    <location>
        <begin position="35"/>
        <end position="58"/>
    </location>
</feature>
<protein>
    <submittedName>
        <fullName evidence="3">Zinc finger protein</fullName>
    </submittedName>
</protein>
<dbReference type="InterPro" id="IPR036051">
    <property type="entry name" value="KRAB_dom_sf"/>
</dbReference>
<comment type="caution">
    <text evidence="3">The sequence shown here is derived from an EMBL/GenBank/DDBJ whole genome shotgun (WGS) entry which is preliminary data.</text>
</comment>
<keyword evidence="4" id="KW-1185">Reference proteome</keyword>
<feature type="compositionally biased region" description="Polar residues" evidence="1">
    <location>
        <begin position="252"/>
        <end position="262"/>
    </location>
</feature>
<proteinExistence type="predicted"/>
<gene>
    <name evidence="3" type="ORF">NXF25_004237</name>
</gene>
<dbReference type="CDD" id="cd07765">
    <property type="entry name" value="KRAB_A-box"/>
    <property type="match status" value="1"/>
</dbReference>
<feature type="region of interest" description="Disordered" evidence="1">
    <location>
        <begin position="1"/>
        <end position="58"/>
    </location>
</feature>
<reference evidence="3 4" key="1">
    <citation type="journal article" date="2024" name="Proc. Natl. Acad. Sci. U.S.A.">
        <title>The genetic regulatory architecture and epigenomic basis for age-related changes in rattlesnake venom.</title>
        <authorList>
            <person name="Hogan M.P."/>
            <person name="Holding M.L."/>
            <person name="Nystrom G.S."/>
            <person name="Colston T.J."/>
            <person name="Bartlett D.A."/>
            <person name="Mason A.J."/>
            <person name="Ellsworth S.A."/>
            <person name="Rautsaw R.M."/>
            <person name="Lawrence K.C."/>
            <person name="Strickland J.L."/>
            <person name="He B."/>
            <person name="Fraser P."/>
            <person name="Margres M.J."/>
            <person name="Gilbert D.M."/>
            <person name="Gibbs H.L."/>
            <person name="Parkinson C.L."/>
            <person name="Rokyta D.R."/>
        </authorList>
    </citation>
    <scope>NUCLEOTIDE SEQUENCE [LARGE SCALE GENOMIC DNA]</scope>
    <source>
        <strain evidence="3">DRR0105</strain>
    </source>
</reference>
<dbReference type="AlphaFoldDB" id="A0AAW1BTZ6"/>
<feature type="compositionally biased region" description="Low complexity" evidence="1">
    <location>
        <begin position="25"/>
        <end position="34"/>
    </location>
</feature>
<dbReference type="Gene3D" id="6.10.140.140">
    <property type="match status" value="1"/>
</dbReference>
<dbReference type="Proteomes" id="UP001474421">
    <property type="component" value="Unassembled WGS sequence"/>
</dbReference>
<dbReference type="PROSITE" id="PS50805">
    <property type="entry name" value="KRAB"/>
    <property type="match status" value="1"/>
</dbReference>
<dbReference type="PANTHER" id="PTHR23232:SF133">
    <property type="entry name" value="RIKEN CDNA 1700020N01 GENE"/>
    <property type="match status" value="1"/>
</dbReference>
<dbReference type="SUPFAM" id="SSF109640">
    <property type="entry name" value="KRAB domain (Kruppel-associated box)"/>
    <property type="match status" value="1"/>
</dbReference>
<feature type="compositionally biased region" description="Acidic residues" evidence="1">
    <location>
        <begin position="15"/>
        <end position="24"/>
    </location>
</feature>
<feature type="region of interest" description="Disordered" evidence="1">
    <location>
        <begin position="244"/>
        <end position="305"/>
    </location>
</feature>
<accession>A0AAW1BTZ6</accession>
<organism evidence="3 4">
    <name type="scientific">Crotalus adamanteus</name>
    <name type="common">Eastern diamondback rattlesnake</name>
    <dbReference type="NCBI Taxonomy" id="8729"/>
    <lineage>
        <taxon>Eukaryota</taxon>
        <taxon>Metazoa</taxon>
        <taxon>Chordata</taxon>
        <taxon>Craniata</taxon>
        <taxon>Vertebrata</taxon>
        <taxon>Euteleostomi</taxon>
        <taxon>Lepidosauria</taxon>
        <taxon>Squamata</taxon>
        <taxon>Bifurcata</taxon>
        <taxon>Unidentata</taxon>
        <taxon>Episquamata</taxon>
        <taxon>Toxicofera</taxon>
        <taxon>Serpentes</taxon>
        <taxon>Colubroidea</taxon>
        <taxon>Viperidae</taxon>
        <taxon>Crotalinae</taxon>
        <taxon>Crotalus</taxon>
    </lineage>
</organism>
<dbReference type="Pfam" id="PF01352">
    <property type="entry name" value="KRAB"/>
    <property type="match status" value="1"/>
</dbReference>
<evidence type="ECO:0000313" key="4">
    <source>
        <dbReference type="Proteomes" id="UP001474421"/>
    </source>
</evidence>
<dbReference type="EMBL" id="JAOTOJ010000002">
    <property type="protein sequence ID" value="KAK9405463.1"/>
    <property type="molecule type" value="Genomic_DNA"/>
</dbReference>